<name>A0AA36AZS5_OCTVU</name>
<proteinExistence type="predicted"/>
<evidence type="ECO:0000313" key="2">
    <source>
        <dbReference type="Proteomes" id="UP001162480"/>
    </source>
</evidence>
<dbReference type="EMBL" id="OX597819">
    <property type="protein sequence ID" value="CAI9724257.1"/>
    <property type="molecule type" value="Genomic_DNA"/>
</dbReference>
<dbReference type="Proteomes" id="UP001162480">
    <property type="component" value="Chromosome 6"/>
</dbReference>
<evidence type="ECO:0000313" key="1">
    <source>
        <dbReference type="EMBL" id="CAI9724257.1"/>
    </source>
</evidence>
<reference evidence="1" key="1">
    <citation type="submission" date="2023-08" db="EMBL/GenBank/DDBJ databases">
        <authorList>
            <person name="Alioto T."/>
            <person name="Alioto T."/>
            <person name="Gomez Garrido J."/>
        </authorList>
    </citation>
    <scope>NUCLEOTIDE SEQUENCE</scope>
</reference>
<gene>
    <name evidence="1" type="ORF">OCTVUL_1B007726</name>
</gene>
<keyword evidence="2" id="KW-1185">Reference proteome</keyword>
<sequence>MPFDLRKPKLEKGEFAYRSTDSGLLALAWRDRKYVTMLSTMYSAAMSETGKRNRAGDSHHKTRCCTGLQQSNVWGG</sequence>
<protein>
    <recommendedName>
        <fullName evidence="3">PiggyBac transposable element-derived protein domain-containing protein</fullName>
    </recommendedName>
</protein>
<dbReference type="AlphaFoldDB" id="A0AA36AZS5"/>
<organism evidence="1 2">
    <name type="scientific">Octopus vulgaris</name>
    <name type="common">Common octopus</name>
    <dbReference type="NCBI Taxonomy" id="6645"/>
    <lineage>
        <taxon>Eukaryota</taxon>
        <taxon>Metazoa</taxon>
        <taxon>Spiralia</taxon>
        <taxon>Lophotrochozoa</taxon>
        <taxon>Mollusca</taxon>
        <taxon>Cephalopoda</taxon>
        <taxon>Coleoidea</taxon>
        <taxon>Octopodiformes</taxon>
        <taxon>Octopoda</taxon>
        <taxon>Incirrata</taxon>
        <taxon>Octopodidae</taxon>
        <taxon>Octopus</taxon>
    </lineage>
</organism>
<accession>A0AA36AZS5</accession>
<evidence type="ECO:0008006" key="3">
    <source>
        <dbReference type="Google" id="ProtNLM"/>
    </source>
</evidence>